<dbReference type="AlphaFoldDB" id="F4R7Z9"/>
<gene>
    <name evidence="2" type="ORF">MELLADRAFT_102347</name>
</gene>
<sequence>MSTPTGENGGYTAVKLDTTNEDPLTPVAPTNPTPVVAGTATAGSQAPVPGTEPETEDSTWQLGDHVDKGKDRTEDTPSDEEGGMQDDYVRLKRGSHDPVYVSTPHMLVMLAYQKRYVCGSTDISPCVRPSWVTRPSCTADKSGVLSGCDVLPQGDM</sequence>
<dbReference type="Proteomes" id="UP000001072">
    <property type="component" value="Unassembled WGS sequence"/>
</dbReference>
<evidence type="ECO:0000313" key="3">
    <source>
        <dbReference type="Proteomes" id="UP000001072"/>
    </source>
</evidence>
<dbReference type="GeneID" id="18921645"/>
<dbReference type="InParanoid" id="F4R7Z9"/>
<name>F4R7Z9_MELLP</name>
<keyword evidence="3" id="KW-1185">Reference proteome</keyword>
<evidence type="ECO:0000313" key="2">
    <source>
        <dbReference type="EMBL" id="EGG11406.1"/>
    </source>
</evidence>
<feature type="compositionally biased region" description="Basic and acidic residues" evidence="1">
    <location>
        <begin position="64"/>
        <end position="75"/>
    </location>
</feature>
<proteinExistence type="predicted"/>
<organism evidence="3">
    <name type="scientific">Melampsora larici-populina (strain 98AG31 / pathotype 3-4-7)</name>
    <name type="common">Poplar leaf rust fungus</name>
    <dbReference type="NCBI Taxonomy" id="747676"/>
    <lineage>
        <taxon>Eukaryota</taxon>
        <taxon>Fungi</taxon>
        <taxon>Dikarya</taxon>
        <taxon>Basidiomycota</taxon>
        <taxon>Pucciniomycotina</taxon>
        <taxon>Pucciniomycetes</taxon>
        <taxon>Pucciniales</taxon>
        <taxon>Melampsoraceae</taxon>
        <taxon>Melampsora</taxon>
    </lineage>
</organism>
<dbReference type="RefSeq" id="XP_007405041.1">
    <property type="nucleotide sequence ID" value="XM_007404979.1"/>
</dbReference>
<feature type="compositionally biased region" description="Low complexity" evidence="1">
    <location>
        <begin position="23"/>
        <end position="42"/>
    </location>
</feature>
<dbReference type="HOGENOM" id="CLU_1687013_0_0_1"/>
<evidence type="ECO:0000256" key="1">
    <source>
        <dbReference type="SAM" id="MobiDB-lite"/>
    </source>
</evidence>
<accession>F4R7Z9</accession>
<dbReference type="VEuPathDB" id="FungiDB:MELLADRAFT_102347"/>
<dbReference type="KEGG" id="mlr:MELLADRAFT_102347"/>
<protein>
    <submittedName>
        <fullName evidence="2">Uncharacterized protein</fullName>
    </submittedName>
</protein>
<reference evidence="3" key="1">
    <citation type="journal article" date="2011" name="Proc. Natl. Acad. Sci. U.S.A.">
        <title>Obligate biotrophy features unraveled by the genomic analysis of rust fungi.</title>
        <authorList>
            <person name="Duplessis S."/>
            <person name="Cuomo C.A."/>
            <person name="Lin Y.-C."/>
            <person name="Aerts A."/>
            <person name="Tisserant E."/>
            <person name="Veneault-Fourrey C."/>
            <person name="Joly D.L."/>
            <person name="Hacquard S."/>
            <person name="Amselem J."/>
            <person name="Cantarel B.L."/>
            <person name="Chiu R."/>
            <person name="Coutinho P.M."/>
            <person name="Feau N."/>
            <person name="Field M."/>
            <person name="Frey P."/>
            <person name="Gelhaye E."/>
            <person name="Goldberg J."/>
            <person name="Grabherr M.G."/>
            <person name="Kodira C.D."/>
            <person name="Kohler A."/>
            <person name="Kuees U."/>
            <person name="Lindquist E.A."/>
            <person name="Lucas S.M."/>
            <person name="Mago R."/>
            <person name="Mauceli E."/>
            <person name="Morin E."/>
            <person name="Murat C."/>
            <person name="Pangilinan J.L."/>
            <person name="Park R."/>
            <person name="Pearson M."/>
            <person name="Quesneville H."/>
            <person name="Rouhier N."/>
            <person name="Sakthikumar S."/>
            <person name="Salamov A.A."/>
            <person name="Schmutz J."/>
            <person name="Selles B."/>
            <person name="Shapiro H."/>
            <person name="Tanguay P."/>
            <person name="Tuskan G.A."/>
            <person name="Henrissat B."/>
            <person name="Van de Peer Y."/>
            <person name="Rouze P."/>
            <person name="Ellis J.G."/>
            <person name="Dodds P.N."/>
            <person name="Schein J.E."/>
            <person name="Zhong S."/>
            <person name="Hamelin R.C."/>
            <person name="Grigoriev I.V."/>
            <person name="Szabo L.J."/>
            <person name="Martin F."/>
        </authorList>
    </citation>
    <scope>NUCLEOTIDE SEQUENCE [LARGE SCALE GENOMIC DNA]</scope>
    <source>
        <strain evidence="3">98AG31 / pathotype 3-4-7</strain>
    </source>
</reference>
<dbReference type="EMBL" id="GL883092">
    <property type="protein sequence ID" value="EGG11406.1"/>
    <property type="molecule type" value="Genomic_DNA"/>
</dbReference>
<feature type="region of interest" description="Disordered" evidence="1">
    <location>
        <begin position="1"/>
        <end position="90"/>
    </location>
</feature>